<reference evidence="3" key="1">
    <citation type="submission" date="2020-10" db="EMBL/GenBank/DDBJ databases">
        <authorList>
            <person name="Gilroy R."/>
        </authorList>
    </citation>
    <scope>NUCLEOTIDE SEQUENCE</scope>
    <source>
        <strain evidence="3">7463</strain>
    </source>
</reference>
<comment type="caution">
    <text evidence="3">The sequence shown here is derived from an EMBL/GenBank/DDBJ whole genome shotgun (WGS) entry which is preliminary data.</text>
</comment>
<dbReference type="PANTHER" id="PTHR33279:SF6">
    <property type="entry name" value="SULFUR CARRIER PROTEIN YEDF-RELATED"/>
    <property type="match status" value="1"/>
</dbReference>
<dbReference type="AlphaFoldDB" id="A0A9D1IJM9"/>
<accession>A0A9D1IJM9</accession>
<protein>
    <submittedName>
        <fullName evidence="3">Sulfurtransferase TusA family protein</fullName>
    </submittedName>
</protein>
<comment type="similarity">
    <text evidence="1">Belongs to the sulfur carrier protein TusA family.</text>
</comment>
<evidence type="ECO:0000313" key="4">
    <source>
        <dbReference type="Proteomes" id="UP000824083"/>
    </source>
</evidence>
<dbReference type="CDD" id="cd00291">
    <property type="entry name" value="SirA_YedF_YeeD"/>
    <property type="match status" value="1"/>
</dbReference>
<dbReference type="Pfam" id="PF01206">
    <property type="entry name" value="TusA"/>
    <property type="match status" value="1"/>
</dbReference>
<dbReference type="PROSITE" id="PS01148">
    <property type="entry name" value="UPF0033"/>
    <property type="match status" value="1"/>
</dbReference>
<dbReference type="InterPro" id="IPR036868">
    <property type="entry name" value="TusA-like_sf"/>
</dbReference>
<sequence length="75" mass="8453">MHFDQQIDTRGTKCPMPVLKTKKALAKMQAGEVLMVLATDPASVADLAQFAAQTGHKILAQEKLQEEWHHYIQHK</sequence>
<dbReference type="InterPro" id="IPR001455">
    <property type="entry name" value="TusA-like"/>
</dbReference>
<feature type="domain" description="UPF0033" evidence="2">
    <location>
        <begin position="7"/>
        <end position="31"/>
    </location>
</feature>
<evidence type="ECO:0000313" key="3">
    <source>
        <dbReference type="EMBL" id="HIU37234.1"/>
    </source>
</evidence>
<reference evidence="3" key="2">
    <citation type="journal article" date="2021" name="PeerJ">
        <title>Extensive microbial diversity within the chicken gut microbiome revealed by metagenomics and culture.</title>
        <authorList>
            <person name="Gilroy R."/>
            <person name="Ravi A."/>
            <person name="Getino M."/>
            <person name="Pursley I."/>
            <person name="Horton D.L."/>
            <person name="Alikhan N.F."/>
            <person name="Baker D."/>
            <person name="Gharbi K."/>
            <person name="Hall N."/>
            <person name="Watson M."/>
            <person name="Adriaenssens E.M."/>
            <person name="Foster-Nyarko E."/>
            <person name="Jarju S."/>
            <person name="Secka A."/>
            <person name="Antonio M."/>
            <person name="Oren A."/>
            <person name="Chaudhuri R.R."/>
            <person name="La Ragione R."/>
            <person name="Hildebrand F."/>
            <person name="Pallen M.J."/>
        </authorList>
    </citation>
    <scope>NUCLEOTIDE SEQUENCE</scope>
    <source>
        <strain evidence="3">7463</strain>
    </source>
</reference>
<dbReference type="SUPFAM" id="SSF64307">
    <property type="entry name" value="SirA-like"/>
    <property type="match status" value="1"/>
</dbReference>
<name>A0A9D1IJM9_9BURK</name>
<evidence type="ECO:0000256" key="1">
    <source>
        <dbReference type="ARBA" id="ARBA00008984"/>
    </source>
</evidence>
<gene>
    <name evidence="3" type="ORF">IAC56_03050</name>
</gene>
<dbReference type="Proteomes" id="UP000824083">
    <property type="component" value="Unassembled WGS sequence"/>
</dbReference>
<dbReference type="Gene3D" id="3.30.110.40">
    <property type="entry name" value="TusA-like domain"/>
    <property type="match status" value="1"/>
</dbReference>
<dbReference type="EMBL" id="DVMY01000053">
    <property type="protein sequence ID" value="HIU37234.1"/>
    <property type="molecule type" value="Genomic_DNA"/>
</dbReference>
<organism evidence="3 4">
    <name type="scientific">Candidatus Aphodousia faecigallinarum</name>
    <dbReference type="NCBI Taxonomy" id="2840677"/>
    <lineage>
        <taxon>Bacteria</taxon>
        <taxon>Pseudomonadati</taxon>
        <taxon>Pseudomonadota</taxon>
        <taxon>Betaproteobacteria</taxon>
        <taxon>Burkholderiales</taxon>
        <taxon>Sutterellaceae</taxon>
        <taxon>Sutterellaceae incertae sedis</taxon>
        <taxon>Candidatus Aphodousia</taxon>
    </lineage>
</organism>
<evidence type="ECO:0000259" key="2">
    <source>
        <dbReference type="PROSITE" id="PS01148"/>
    </source>
</evidence>
<proteinExistence type="inferred from homology"/>
<dbReference type="PANTHER" id="PTHR33279">
    <property type="entry name" value="SULFUR CARRIER PROTEIN YEDF-RELATED"/>
    <property type="match status" value="1"/>
</dbReference>